<organism evidence="2 3">
    <name type="scientific">Sphingomonas xinjiangensis</name>
    <dbReference type="NCBI Taxonomy" id="643568"/>
    <lineage>
        <taxon>Bacteria</taxon>
        <taxon>Pseudomonadati</taxon>
        <taxon>Pseudomonadota</taxon>
        <taxon>Alphaproteobacteria</taxon>
        <taxon>Sphingomonadales</taxon>
        <taxon>Sphingomonadaceae</taxon>
        <taxon>Sphingomonas</taxon>
    </lineage>
</organism>
<evidence type="ECO:0008006" key="4">
    <source>
        <dbReference type="Google" id="ProtNLM"/>
    </source>
</evidence>
<keyword evidence="3" id="KW-1185">Reference proteome</keyword>
<dbReference type="PROSITE" id="PS51257">
    <property type="entry name" value="PROKAR_LIPOPROTEIN"/>
    <property type="match status" value="1"/>
</dbReference>
<evidence type="ECO:0000313" key="3">
    <source>
        <dbReference type="Proteomes" id="UP000527143"/>
    </source>
</evidence>
<dbReference type="Pfam" id="PF12276">
    <property type="entry name" value="DUF3617"/>
    <property type="match status" value="1"/>
</dbReference>
<keyword evidence="1" id="KW-0732">Signal</keyword>
<feature type="signal peptide" evidence="1">
    <location>
        <begin position="1"/>
        <end position="19"/>
    </location>
</feature>
<dbReference type="AlphaFoldDB" id="A0A840YRK6"/>
<name>A0A840YRK6_9SPHN</name>
<protein>
    <recommendedName>
        <fullName evidence="4">DUF3617 family protein</fullName>
    </recommendedName>
</protein>
<comment type="caution">
    <text evidence="2">The sequence shown here is derived from an EMBL/GenBank/DDBJ whole genome shotgun (WGS) entry which is preliminary data.</text>
</comment>
<proteinExistence type="predicted"/>
<dbReference type="InterPro" id="IPR022061">
    <property type="entry name" value="DUF3617"/>
</dbReference>
<sequence>MRILLLAVATLALSACQSAAEKRAAETGEIDATNATTEEVSKLIQIAQPKAAMTPGKWTLALRVVSTDLSALSSAARGTQEQAIKALERNSTACRTKDELKPIDLSQLEKVAGTCTYPRYQSKGGKLDAVIECKKDGAPDTVLHAVGTTGPNGFDVKLDQKTGAPGQAGYIALTLQATGKRVGACPA</sequence>
<accession>A0A840YRK6</accession>
<reference evidence="2 3" key="1">
    <citation type="submission" date="2020-08" db="EMBL/GenBank/DDBJ databases">
        <title>Genomic Encyclopedia of Type Strains, Phase IV (KMG-IV): sequencing the most valuable type-strain genomes for metagenomic binning, comparative biology and taxonomic classification.</title>
        <authorList>
            <person name="Goeker M."/>
        </authorList>
    </citation>
    <scope>NUCLEOTIDE SEQUENCE [LARGE SCALE GENOMIC DNA]</scope>
    <source>
        <strain evidence="2 3">DSM 26736</strain>
    </source>
</reference>
<evidence type="ECO:0000256" key="1">
    <source>
        <dbReference type="SAM" id="SignalP"/>
    </source>
</evidence>
<evidence type="ECO:0000313" key="2">
    <source>
        <dbReference type="EMBL" id="MBB5711723.1"/>
    </source>
</evidence>
<feature type="chain" id="PRO_5032528079" description="DUF3617 family protein" evidence="1">
    <location>
        <begin position="20"/>
        <end position="187"/>
    </location>
</feature>
<dbReference type="RefSeq" id="WP_184089013.1">
    <property type="nucleotide sequence ID" value="NZ_JACIJF010000009.1"/>
</dbReference>
<dbReference type="Proteomes" id="UP000527143">
    <property type="component" value="Unassembled WGS sequence"/>
</dbReference>
<dbReference type="EMBL" id="JACIJF010000009">
    <property type="protein sequence ID" value="MBB5711723.1"/>
    <property type="molecule type" value="Genomic_DNA"/>
</dbReference>
<gene>
    <name evidence="2" type="ORF">FHT02_002974</name>
</gene>